<accession>A0A078GRT5</accession>
<feature type="compositionally biased region" description="Basic and acidic residues" evidence="1">
    <location>
        <begin position="92"/>
        <end position="109"/>
    </location>
</feature>
<dbReference type="Proteomes" id="UP000028999">
    <property type="component" value="Unassembled WGS sequence"/>
</dbReference>
<evidence type="ECO:0000256" key="1">
    <source>
        <dbReference type="SAM" id="MobiDB-lite"/>
    </source>
</evidence>
<evidence type="ECO:0000313" key="3">
    <source>
        <dbReference type="Proteomes" id="UP000028999"/>
    </source>
</evidence>
<gene>
    <name evidence="2" type="primary">BnaA06g25570D</name>
    <name evidence="2" type="ORF">GSBRNA2T00042103001</name>
</gene>
<name>A0A078GRT5_BRANA</name>
<keyword evidence="3" id="KW-1185">Reference proteome</keyword>
<reference evidence="2 3" key="1">
    <citation type="journal article" date="2014" name="Science">
        <title>Plant genetics. Early allopolyploid evolution in the post-Neolithic Brassica napus oilseed genome.</title>
        <authorList>
            <person name="Chalhoub B."/>
            <person name="Denoeud F."/>
            <person name="Liu S."/>
            <person name="Parkin I.A."/>
            <person name="Tang H."/>
            <person name="Wang X."/>
            <person name="Chiquet J."/>
            <person name="Belcram H."/>
            <person name="Tong C."/>
            <person name="Samans B."/>
            <person name="Correa M."/>
            <person name="Da Silva C."/>
            <person name="Just J."/>
            <person name="Falentin C."/>
            <person name="Koh C.S."/>
            <person name="Le Clainche I."/>
            <person name="Bernard M."/>
            <person name="Bento P."/>
            <person name="Noel B."/>
            <person name="Labadie K."/>
            <person name="Alberti A."/>
            <person name="Charles M."/>
            <person name="Arnaud D."/>
            <person name="Guo H."/>
            <person name="Daviaud C."/>
            <person name="Alamery S."/>
            <person name="Jabbari K."/>
            <person name="Zhao M."/>
            <person name="Edger P.P."/>
            <person name="Chelaifa H."/>
            <person name="Tack D."/>
            <person name="Lassalle G."/>
            <person name="Mestiri I."/>
            <person name="Schnel N."/>
            <person name="Le Paslier M.C."/>
            <person name="Fan G."/>
            <person name="Renault V."/>
            <person name="Bayer P.E."/>
            <person name="Golicz A.A."/>
            <person name="Manoli S."/>
            <person name="Lee T.H."/>
            <person name="Thi V.H."/>
            <person name="Chalabi S."/>
            <person name="Hu Q."/>
            <person name="Fan C."/>
            <person name="Tollenaere R."/>
            <person name="Lu Y."/>
            <person name="Battail C."/>
            <person name="Shen J."/>
            <person name="Sidebottom C.H."/>
            <person name="Wang X."/>
            <person name="Canaguier A."/>
            <person name="Chauveau A."/>
            <person name="Berard A."/>
            <person name="Deniot G."/>
            <person name="Guan M."/>
            <person name="Liu Z."/>
            <person name="Sun F."/>
            <person name="Lim Y.P."/>
            <person name="Lyons E."/>
            <person name="Town C.D."/>
            <person name="Bancroft I."/>
            <person name="Wang X."/>
            <person name="Meng J."/>
            <person name="Ma J."/>
            <person name="Pires J.C."/>
            <person name="King G.J."/>
            <person name="Brunel D."/>
            <person name="Delourme R."/>
            <person name="Renard M."/>
            <person name="Aury J.M."/>
            <person name="Adams K.L."/>
            <person name="Batley J."/>
            <person name="Snowdon R.J."/>
            <person name="Tost J."/>
            <person name="Edwards D."/>
            <person name="Zhou Y."/>
            <person name="Hua W."/>
            <person name="Sharpe A.G."/>
            <person name="Paterson A.H."/>
            <person name="Guan C."/>
            <person name="Wincker P."/>
        </authorList>
    </citation>
    <scope>NUCLEOTIDE SEQUENCE [LARGE SCALE GENOMIC DNA]</scope>
    <source>
        <strain evidence="3">cv. Darmor-bzh</strain>
    </source>
</reference>
<dbReference type="PaxDb" id="3708-A0A078GRT5"/>
<dbReference type="EMBL" id="LK032233">
    <property type="protein sequence ID" value="CDY29200.1"/>
    <property type="molecule type" value="Genomic_DNA"/>
</dbReference>
<sequence length="205" mass="23805">MTTARSLGRDPLFLSSSLSKSDRAAAIKIRFADIIVKSSSNKSEAMMTIRREKRLLQERQLEEKAMIEERMKLRQEERLAVLKMEEEEKAMMEERMSQTRGKTCDNQEGRRRRSKIKLYGPCGRSSQTPLIDHSVAVSITNGSDKDMEKDTCNFKSMTYDDPMDFGFGLPENKDKKQNSFKVCSVHSRELHFLFSLYYLAIKLIW</sequence>
<organism evidence="2 3">
    <name type="scientific">Brassica napus</name>
    <name type="common">Rape</name>
    <dbReference type="NCBI Taxonomy" id="3708"/>
    <lineage>
        <taxon>Eukaryota</taxon>
        <taxon>Viridiplantae</taxon>
        <taxon>Streptophyta</taxon>
        <taxon>Embryophyta</taxon>
        <taxon>Tracheophyta</taxon>
        <taxon>Spermatophyta</taxon>
        <taxon>Magnoliopsida</taxon>
        <taxon>eudicotyledons</taxon>
        <taxon>Gunneridae</taxon>
        <taxon>Pentapetalae</taxon>
        <taxon>rosids</taxon>
        <taxon>malvids</taxon>
        <taxon>Brassicales</taxon>
        <taxon>Brassicaceae</taxon>
        <taxon>Brassiceae</taxon>
        <taxon>Brassica</taxon>
    </lineage>
</organism>
<protein>
    <submittedName>
        <fullName evidence="2">BnaA06g25570D protein</fullName>
    </submittedName>
</protein>
<dbReference type="OMA" id="DMEKDTC"/>
<dbReference type="Gramene" id="CDY29200">
    <property type="protein sequence ID" value="CDY29200"/>
    <property type="gene ID" value="GSBRNA2T00042103001"/>
</dbReference>
<proteinExistence type="predicted"/>
<evidence type="ECO:0000313" key="2">
    <source>
        <dbReference type="EMBL" id="CDY29200.1"/>
    </source>
</evidence>
<dbReference type="AlphaFoldDB" id="A0A078GRT5"/>
<feature type="region of interest" description="Disordered" evidence="1">
    <location>
        <begin position="92"/>
        <end position="112"/>
    </location>
</feature>